<dbReference type="Proteomes" id="UP000605361">
    <property type="component" value="Unassembled WGS sequence"/>
</dbReference>
<organism evidence="12 13">
    <name type="scientific">Nonomuraea cypriaca</name>
    <dbReference type="NCBI Taxonomy" id="1187855"/>
    <lineage>
        <taxon>Bacteria</taxon>
        <taxon>Bacillati</taxon>
        <taxon>Actinomycetota</taxon>
        <taxon>Actinomycetes</taxon>
        <taxon>Streptosporangiales</taxon>
        <taxon>Streptosporangiaceae</taxon>
        <taxon>Nonomuraea</taxon>
    </lineage>
</organism>
<sequence>MVAALLEQGSIRRPEVAAAFLKVPREVFGPEATSMKAVYAVYEVIRTRFNDRGRATSSVSAPWLQAQMIEAARIGPGDRVLEIGSGGYNAAVISEIVGPEGHVVTVDIDPWVCERATRFLAETGYTQVQVALGDAEHAVNDLGPFDAILVTVGVWDCPWAGLLAPGGRLVLPLIFKSTTRSITFVQEGDRLVGHDPTVCGFVALQGEGAHRSQEAELAGGAVSLTIDGGAELDEAALNRALEADRTELWTGVTVDSHESFETLNLWIVTEDDLFGHIYRDPASECAFVRTAARWFCPALIAPDSFAYLTAREAHRDDQSGKVRHEFGIYGHGPQGADLADRLHAHVLTWDRDWRHRSGPGFTLYPVDAAIPEPAVGRVFRKRHTQLLMQWPT</sequence>
<evidence type="ECO:0000256" key="4">
    <source>
        <dbReference type="ARBA" id="ARBA00013346"/>
    </source>
</evidence>
<proteinExistence type="inferred from homology"/>
<evidence type="ECO:0000256" key="9">
    <source>
        <dbReference type="ARBA" id="ARBA00030757"/>
    </source>
</evidence>
<evidence type="ECO:0000256" key="1">
    <source>
        <dbReference type="ARBA" id="ARBA00004496"/>
    </source>
</evidence>
<evidence type="ECO:0000256" key="5">
    <source>
        <dbReference type="ARBA" id="ARBA00022490"/>
    </source>
</evidence>
<dbReference type="GO" id="GO:0004719">
    <property type="term" value="F:protein-L-isoaspartate (D-aspartate) O-methyltransferase activity"/>
    <property type="evidence" value="ECO:0007669"/>
    <property type="project" value="UniProtKB-EC"/>
</dbReference>
<evidence type="ECO:0000256" key="2">
    <source>
        <dbReference type="ARBA" id="ARBA00005369"/>
    </source>
</evidence>
<evidence type="ECO:0000256" key="3">
    <source>
        <dbReference type="ARBA" id="ARBA00011890"/>
    </source>
</evidence>
<evidence type="ECO:0000256" key="8">
    <source>
        <dbReference type="ARBA" id="ARBA00022691"/>
    </source>
</evidence>
<dbReference type="InterPro" id="IPR000682">
    <property type="entry name" value="PCMT"/>
</dbReference>
<dbReference type="GO" id="GO:0005737">
    <property type="term" value="C:cytoplasm"/>
    <property type="evidence" value="ECO:0007669"/>
    <property type="project" value="UniProtKB-SubCell"/>
</dbReference>
<dbReference type="EC" id="2.1.1.77" evidence="3"/>
<dbReference type="PANTHER" id="PTHR11579">
    <property type="entry name" value="PROTEIN-L-ISOASPARTATE O-METHYLTRANSFERASE"/>
    <property type="match status" value="1"/>
</dbReference>
<dbReference type="CDD" id="cd02440">
    <property type="entry name" value="AdoMet_MTases"/>
    <property type="match status" value="1"/>
</dbReference>
<evidence type="ECO:0000313" key="12">
    <source>
        <dbReference type="EMBL" id="MBF8184911.1"/>
    </source>
</evidence>
<dbReference type="EMBL" id="JADOGI010000007">
    <property type="protein sequence ID" value="MBF8184911.1"/>
    <property type="molecule type" value="Genomic_DNA"/>
</dbReference>
<evidence type="ECO:0000313" key="13">
    <source>
        <dbReference type="Proteomes" id="UP000605361"/>
    </source>
</evidence>
<dbReference type="InterPro" id="IPR027573">
    <property type="entry name" value="Methyltran_FxLD"/>
</dbReference>
<evidence type="ECO:0000256" key="6">
    <source>
        <dbReference type="ARBA" id="ARBA00022603"/>
    </source>
</evidence>
<dbReference type="Pfam" id="PF01135">
    <property type="entry name" value="PCMT"/>
    <property type="match status" value="1"/>
</dbReference>
<keyword evidence="5" id="KW-0963">Cytoplasm</keyword>
<dbReference type="AlphaFoldDB" id="A0A931EY66"/>
<comment type="similarity">
    <text evidence="2">Belongs to the methyltransferase superfamily. L-isoaspartyl/D-aspartyl protein methyltransferase family.</text>
</comment>
<protein>
    <recommendedName>
        <fullName evidence="4">Protein-L-isoaspartate O-methyltransferase</fullName>
        <ecNumber evidence="3">2.1.1.77</ecNumber>
    </recommendedName>
    <alternativeName>
        <fullName evidence="11">L-isoaspartyl protein carboxyl methyltransferase</fullName>
    </alternativeName>
    <alternativeName>
        <fullName evidence="9">Protein L-isoaspartyl methyltransferase</fullName>
    </alternativeName>
    <alternativeName>
        <fullName evidence="10">Protein-beta-aspartate methyltransferase</fullName>
    </alternativeName>
</protein>
<reference evidence="12" key="1">
    <citation type="submission" date="2020-11" db="EMBL/GenBank/DDBJ databases">
        <title>Whole-genome analyses of Nonomuraea sp. K274.</title>
        <authorList>
            <person name="Veyisoglu A."/>
        </authorList>
    </citation>
    <scope>NUCLEOTIDE SEQUENCE</scope>
    <source>
        <strain evidence="12">K274</strain>
    </source>
</reference>
<dbReference type="InterPro" id="IPR029063">
    <property type="entry name" value="SAM-dependent_MTases_sf"/>
</dbReference>
<evidence type="ECO:0000256" key="11">
    <source>
        <dbReference type="ARBA" id="ARBA00031350"/>
    </source>
</evidence>
<keyword evidence="7" id="KW-0808">Transferase</keyword>
<gene>
    <name evidence="12" type="primary">fxlM</name>
    <name evidence="12" type="ORF">ITP53_03985</name>
</gene>
<comment type="subcellular location">
    <subcellularLocation>
        <location evidence="1">Cytoplasm</location>
    </subcellularLocation>
</comment>
<name>A0A931EY66_9ACTN</name>
<dbReference type="Gene3D" id="3.40.50.150">
    <property type="entry name" value="Vaccinia Virus protein VP39"/>
    <property type="match status" value="1"/>
</dbReference>
<keyword evidence="8" id="KW-0949">S-adenosyl-L-methionine</keyword>
<evidence type="ECO:0000256" key="7">
    <source>
        <dbReference type="ARBA" id="ARBA00022679"/>
    </source>
</evidence>
<dbReference type="NCBIfam" id="TIGR04364">
    <property type="entry name" value="methyltran_FxLD"/>
    <property type="match status" value="1"/>
</dbReference>
<evidence type="ECO:0000256" key="10">
    <source>
        <dbReference type="ARBA" id="ARBA00031323"/>
    </source>
</evidence>
<keyword evidence="13" id="KW-1185">Reference proteome</keyword>
<dbReference type="GO" id="GO:0032259">
    <property type="term" value="P:methylation"/>
    <property type="evidence" value="ECO:0007669"/>
    <property type="project" value="UniProtKB-KW"/>
</dbReference>
<dbReference type="SUPFAM" id="SSF53335">
    <property type="entry name" value="S-adenosyl-L-methionine-dependent methyltransferases"/>
    <property type="match status" value="1"/>
</dbReference>
<comment type="caution">
    <text evidence="12">The sequence shown here is derived from an EMBL/GenBank/DDBJ whole genome shotgun (WGS) entry which is preliminary data.</text>
</comment>
<dbReference type="PANTHER" id="PTHR11579:SF0">
    <property type="entry name" value="PROTEIN-L-ISOASPARTATE(D-ASPARTATE) O-METHYLTRANSFERASE"/>
    <property type="match status" value="1"/>
</dbReference>
<keyword evidence="6 12" id="KW-0489">Methyltransferase</keyword>
<accession>A0A931EY66</accession>